<organism evidence="10 11">
    <name type="scientific">Malassezia pachydermatis</name>
    <dbReference type="NCBI Taxonomy" id="77020"/>
    <lineage>
        <taxon>Eukaryota</taxon>
        <taxon>Fungi</taxon>
        <taxon>Dikarya</taxon>
        <taxon>Basidiomycota</taxon>
        <taxon>Ustilaginomycotina</taxon>
        <taxon>Malasseziomycetes</taxon>
        <taxon>Malasseziales</taxon>
        <taxon>Malasseziaceae</taxon>
        <taxon>Malassezia</taxon>
    </lineage>
</organism>
<keyword evidence="7" id="KW-0539">Nucleus</keyword>
<comment type="similarity">
    <text evidence="2">Belongs to the PRP18 family.</text>
</comment>
<dbReference type="Pfam" id="PF08799">
    <property type="entry name" value="PRP4"/>
    <property type="match status" value="1"/>
</dbReference>
<evidence type="ECO:0000313" key="11">
    <source>
        <dbReference type="Proteomes" id="UP000037751"/>
    </source>
</evidence>
<evidence type="ECO:0000256" key="2">
    <source>
        <dbReference type="ARBA" id="ARBA00008137"/>
    </source>
</evidence>
<proteinExistence type="inferred from homology"/>
<dbReference type="Gene3D" id="4.10.280.110">
    <property type="entry name" value="Pre-mRNA processing factor 4 domain"/>
    <property type="match status" value="1"/>
</dbReference>
<dbReference type="SUPFAM" id="SSF47938">
    <property type="entry name" value="Functional domain of the splicing factor Prp18"/>
    <property type="match status" value="1"/>
</dbReference>
<dbReference type="InterPro" id="IPR004098">
    <property type="entry name" value="Prp18"/>
</dbReference>
<evidence type="ECO:0000313" key="10">
    <source>
        <dbReference type="EMBL" id="KOS13738.1"/>
    </source>
</evidence>
<sequence length="235" mass="26945">MEVVERLRRKGEPIRIFGESDKDCRLRLRALELLEEHDMTRKRLKKDAKSFEPMSGTESAEKPSDHDGKSTMEASDSSNVSTRTPARLREGIGMNSVMDLKLIWTDTPRVYPIIYYTLKGLLADWEEALSKRPDNVRNSAQGQQVTAMQAQTAEYLKPLFKSLRKRALEPDMLLRIAEIVHYMQLREYRKANDSYLQLSIGNAPWPIGITMAGLKRLMTFAQSHYPPDDLSKLMG</sequence>
<dbReference type="Proteomes" id="UP000037751">
    <property type="component" value="Unassembled WGS sequence"/>
</dbReference>
<keyword evidence="6" id="KW-0508">mRNA splicing</keyword>
<evidence type="ECO:0000256" key="5">
    <source>
        <dbReference type="ARBA" id="ARBA00022728"/>
    </source>
</evidence>
<dbReference type="SMART" id="SM00500">
    <property type="entry name" value="SFM"/>
    <property type="match status" value="1"/>
</dbReference>
<dbReference type="GO" id="GO:0071021">
    <property type="term" value="C:U2-type post-spliceosomal complex"/>
    <property type="evidence" value="ECO:0007669"/>
    <property type="project" value="TreeGrafter"/>
</dbReference>
<gene>
    <name evidence="10" type="ORF">Malapachy_1708</name>
</gene>
<evidence type="ECO:0000256" key="3">
    <source>
        <dbReference type="ARBA" id="ARBA00018242"/>
    </source>
</evidence>
<dbReference type="AlphaFoldDB" id="A0A0M8ML42"/>
<keyword evidence="4" id="KW-0507">mRNA processing</keyword>
<feature type="compositionally biased region" description="Basic and acidic residues" evidence="8">
    <location>
        <begin position="59"/>
        <end position="70"/>
    </location>
</feature>
<dbReference type="PANTHER" id="PTHR13007:SF19">
    <property type="entry name" value="PRE-MRNA-SPLICING FACTOR 18"/>
    <property type="match status" value="1"/>
</dbReference>
<evidence type="ECO:0000256" key="4">
    <source>
        <dbReference type="ARBA" id="ARBA00022664"/>
    </source>
</evidence>
<name>A0A0M8ML42_9BASI</name>
<reference evidence="10 11" key="1">
    <citation type="submission" date="2015-07" db="EMBL/GenBank/DDBJ databases">
        <title>Draft Genome Sequence of Malassezia furfur CBS1878 and Malassezia pachydermatis CBS1879.</title>
        <authorList>
            <person name="Triana S."/>
            <person name="Ohm R."/>
            <person name="Gonzalez A."/>
            <person name="DeCock H."/>
            <person name="Restrepo S."/>
            <person name="Celis A."/>
        </authorList>
    </citation>
    <scope>NUCLEOTIDE SEQUENCE [LARGE SCALE GENOMIC DNA]</scope>
    <source>
        <strain evidence="10 11">CBS 1879</strain>
    </source>
</reference>
<dbReference type="GO" id="GO:0046540">
    <property type="term" value="C:U4/U6 x U5 tri-snRNP complex"/>
    <property type="evidence" value="ECO:0007669"/>
    <property type="project" value="TreeGrafter"/>
</dbReference>
<dbReference type="GeneID" id="28728083"/>
<feature type="region of interest" description="Disordered" evidence="8">
    <location>
        <begin position="42"/>
        <end position="86"/>
    </location>
</feature>
<keyword evidence="5" id="KW-0747">Spliceosome</keyword>
<dbReference type="GO" id="GO:0005682">
    <property type="term" value="C:U5 snRNP"/>
    <property type="evidence" value="ECO:0007669"/>
    <property type="project" value="TreeGrafter"/>
</dbReference>
<comment type="caution">
    <text evidence="10">The sequence shown here is derived from an EMBL/GenBank/DDBJ whole genome shotgun (WGS) entry which is preliminary data.</text>
</comment>
<dbReference type="PANTHER" id="PTHR13007">
    <property type="entry name" value="PRE-MRNA SPLICING FACTOR-RELATED"/>
    <property type="match status" value="1"/>
</dbReference>
<dbReference type="InterPro" id="IPR014906">
    <property type="entry name" value="PRP4-like"/>
</dbReference>
<evidence type="ECO:0000256" key="7">
    <source>
        <dbReference type="ARBA" id="ARBA00023242"/>
    </source>
</evidence>
<dbReference type="Pfam" id="PF02840">
    <property type="entry name" value="Prp18"/>
    <property type="match status" value="1"/>
</dbReference>
<dbReference type="RefSeq" id="XP_017991370.1">
    <property type="nucleotide sequence ID" value="XM_018136208.1"/>
</dbReference>
<dbReference type="STRING" id="77020.A0A0M8ML42"/>
<feature type="domain" description="Pre-mRNA processing factor 4 (PRP4)-like" evidence="9">
    <location>
        <begin position="1"/>
        <end position="50"/>
    </location>
</feature>
<protein>
    <recommendedName>
        <fullName evidence="3">Pre-mRNA-splicing factor 18</fullName>
    </recommendedName>
</protein>
<evidence type="ECO:0000256" key="6">
    <source>
        <dbReference type="ARBA" id="ARBA00023187"/>
    </source>
</evidence>
<dbReference type="EMBL" id="LGAV01000005">
    <property type="protein sequence ID" value="KOS13738.1"/>
    <property type="molecule type" value="Genomic_DNA"/>
</dbReference>
<evidence type="ECO:0000259" key="9">
    <source>
        <dbReference type="SMART" id="SM00500"/>
    </source>
</evidence>
<dbReference type="SUPFAM" id="SSF158230">
    <property type="entry name" value="PRP4-like"/>
    <property type="match status" value="1"/>
</dbReference>
<keyword evidence="11" id="KW-1185">Reference proteome</keyword>
<comment type="subcellular location">
    <subcellularLocation>
        <location evidence="1">Nucleus</location>
    </subcellularLocation>
</comment>
<evidence type="ECO:0000256" key="1">
    <source>
        <dbReference type="ARBA" id="ARBA00004123"/>
    </source>
</evidence>
<evidence type="ECO:0000256" key="8">
    <source>
        <dbReference type="SAM" id="MobiDB-lite"/>
    </source>
</evidence>
<dbReference type="GO" id="GO:0000350">
    <property type="term" value="P:generation of catalytic spliceosome for second transesterification step"/>
    <property type="evidence" value="ECO:0007669"/>
    <property type="project" value="TreeGrafter"/>
</dbReference>
<dbReference type="InterPro" id="IPR039979">
    <property type="entry name" value="PRPF18"/>
</dbReference>
<dbReference type="OrthoDB" id="10261918at2759"/>
<dbReference type="Gene3D" id="1.20.940.10">
    <property type="entry name" value="Functional domain of the splicing factor Prp18"/>
    <property type="match status" value="1"/>
</dbReference>
<feature type="compositionally biased region" description="Polar residues" evidence="8">
    <location>
        <begin position="72"/>
        <end position="84"/>
    </location>
</feature>
<dbReference type="VEuPathDB" id="FungiDB:Malapachy_1708"/>
<dbReference type="InterPro" id="IPR036285">
    <property type="entry name" value="PRP4-like_sf"/>
</dbReference>
<accession>A0A0M8ML42</accession>